<gene>
    <name evidence="2" type="primary">NELL1</name>
    <name evidence="2" type="ORF">ATANTOWER_016507</name>
</gene>
<keyword evidence="1" id="KW-0325">Glycoprotein</keyword>
<keyword evidence="3" id="KW-1185">Reference proteome</keyword>
<protein>
    <submittedName>
        <fullName evidence="2">Protein kinase C-binding protein nell1</fullName>
    </submittedName>
</protein>
<sequence length="77" mass="8777">MCVGTLVFHYHRFTQEKGIIQDVKLIFAPNGYITQCPNLNRTCPTCSDFLSLVQGIMDLQELLAKMTLKVMSWNTLP</sequence>
<proteinExistence type="predicted"/>
<dbReference type="InterPro" id="IPR051586">
    <property type="entry name" value="PKC-binding_NELL"/>
</dbReference>
<dbReference type="PANTHER" id="PTHR24042:SF2">
    <property type="entry name" value="PROTEIN KINASE C-BINDING PROTEIN NELL1"/>
    <property type="match status" value="1"/>
</dbReference>
<evidence type="ECO:0000313" key="3">
    <source>
        <dbReference type="Proteomes" id="UP001345963"/>
    </source>
</evidence>
<evidence type="ECO:0000313" key="2">
    <source>
        <dbReference type="EMBL" id="MED6233776.1"/>
    </source>
</evidence>
<keyword evidence="2" id="KW-0808">Transferase</keyword>
<dbReference type="GO" id="GO:0016301">
    <property type="term" value="F:kinase activity"/>
    <property type="evidence" value="ECO:0007669"/>
    <property type="project" value="UniProtKB-KW"/>
</dbReference>
<comment type="caution">
    <text evidence="2">The sequence shown here is derived from an EMBL/GenBank/DDBJ whole genome shotgun (WGS) entry which is preliminary data.</text>
</comment>
<organism evidence="2 3">
    <name type="scientific">Ataeniobius toweri</name>
    <dbReference type="NCBI Taxonomy" id="208326"/>
    <lineage>
        <taxon>Eukaryota</taxon>
        <taxon>Metazoa</taxon>
        <taxon>Chordata</taxon>
        <taxon>Craniata</taxon>
        <taxon>Vertebrata</taxon>
        <taxon>Euteleostomi</taxon>
        <taxon>Actinopterygii</taxon>
        <taxon>Neopterygii</taxon>
        <taxon>Teleostei</taxon>
        <taxon>Neoteleostei</taxon>
        <taxon>Acanthomorphata</taxon>
        <taxon>Ovalentaria</taxon>
        <taxon>Atherinomorphae</taxon>
        <taxon>Cyprinodontiformes</taxon>
        <taxon>Goodeidae</taxon>
        <taxon>Ataeniobius</taxon>
    </lineage>
</organism>
<dbReference type="Proteomes" id="UP001345963">
    <property type="component" value="Unassembled WGS sequence"/>
</dbReference>
<dbReference type="PANTHER" id="PTHR24042">
    <property type="entry name" value="NEL HOMOLOG"/>
    <property type="match status" value="1"/>
</dbReference>
<name>A0ABU7A7D6_9TELE</name>
<reference evidence="2 3" key="1">
    <citation type="submission" date="2021-07" db="EMBL/GenBank/DDBJ databases">
        <authorList>
            <person name="Palmer J.M."/>
        </authorList>
    </citation>
    <scope>NUCLEOTIDE SEQUENCE [LARGE SCALE GENOMIC DNA]</scope>
    <source>
        <strain evidence="2 3">AT_MEX2019</strain>
        <tissue evidence="2">Muscle</tissue>
    </source>
</reference>
<keyword evidence="2" id="KW-0418">Kinase</keyword>
<evidence type="ECO:0000256" key="1">
    <source>
        <dbReference type="ARBA" id="ARBA00023180"/>
    </source>
</evidence>
<dbReference type="EMBL" id="JAHUTI010003413">
    <property type="protein sequence ID" value="MED6233776.1"/>
    <property type="molecule type" value="Genomic_DNA"/>
</dbReference>
<accession>A0ABU7A7D6</accession>